<dbReference type="InterPro" id="IPR000847">
    <property type="entry name" value="LysR_HTH_N"/>
</dbReference>
<dbReference type="Gene3D" id="1.10.10.10">
    <property type="entry name" value="Winged helix-like DNA-binding domain superfamily/Winged helix DNA-binding domain"/>
    <property type="match status" value="1"/>
</dbReference>
<proteinExistence type="inferred from homology"/>
<dbReference type="SUPFAM" id="SSF46785">
    <property type="entry name" value="Winged helix' DNA-binding domain"/>
    <property type="match status" value="1"/>
</dbReference>
<dbReference type="CDD" id="cd05466">
    <property type="entry name" value="PBP2_LTTR_substrate"/>
    <property type="match status" value="1"/>
</dbReference>
<dbReference type="PRINTS" id="PR00039">
    <property type="entry name" value="HTHLYSR"/>
</dbReference>
<dbReference type="Pfam" id="PF03466">
    <property type="entry name" value="LysR_substrate"/>
    <property type="match status" value="1"/>
</dbReference>
<dbReference type="Gene3D" id="3.40.190.10">
    <property type="entry name" value="Periplasmic binding protein-like II"/>
    <property type="match status" value="2"/>
</dbReference>
<evidence type="ECO:0000313" key="6">
    <source>
        <dbReference type="EMBL" id="GAA3884358.1"/>
    </source>
</evidence>
<accession>A0ABP7KSU4</accession>
<comment type="similarity">
    <text evidence="1">Belongs to the LysR transcriptional regulatory family.</text>
</comment>
<gene>
    <name evidence="6" type="ORF">GCM10022381_28180</name>
</gene>
<evidence type="ECO:0000256" key="4">
    <source>
        <dbReference type="ARBA" id="ARBA00023163"/>
    </source>
</evidence>
<keyword evidence="4" id="KW-0804">Transcription</keyword>
<dbReference type="SUPFAM" id="SSF53850">
    <property type="entry name" value="Periplasmic binding protein-like II"/>
    <property type="match status" value="1"/>
</dbReference>
<evidence type="ECO:0000259" key="5">
    <source>
        <dbReference type="PROSITE" id="PS50931"/>
    </source>
</evidence>
<dbReference type="Proteomes" id="UP001501803">
    <property type="component" value="Unassembled WGS sequence"/>
</dbReference>
<reference evidence="7" key="1">
    <citation type="journal article" date="2019" name="Int. J. Syst. Evol. Microbiol.">
        <title>The Global Catalogue of Microorganisms (GCM) 10K type strain sequencing project: providing services to taxonomists for standard genome sequencing and annotation.</title>
        <authorList>
            <consortium name="The Broad Institute Genomics Platform"/>
            <consortium name="The Broad Institute Genome Sequencing Center for Infectious Disease"/>
            <person name="Wu L."/>
            <person name="Ma J."/>
        </authorList>
    </citation>
    <scope>NUCLEOTIDE SEQUENCE [LARGE SCALE GENOMIC DNA]</scope>
    <source>
        <strain evidence="7">JCM 17021</strain>
    </source>
</reference>
<organism evidence="6 7">
    <name type="scientific">Leifsonia kafniensis</name>
    <dbReference type="NCBI Taxonomy" id="475957"/>
    <lineage>
        <taxon>Bacteria</taxon>
        <taxon>Bacillati</taxon>
        <taxon>Actinomycetota</taxon>
        <taxon>Actinomycetes</taxon>
        <taxon>Micrococcales</taxon>
        <taxon>Microbacteriaceae</taxon>
        <taxon>Leifsonia</taxon>
    </lineage>
</organism>
<keyword evidence="3" id="KW-0238">DNA-binding</keyword>
<evidence type="ECO:0000256" key="3">
    <source>
        <dbReference type="ARBA" id="ARBA00023125"/>
    </source>
</evidence>
<dbReference type="Pfam" id="PF00126">
    <property type="entry name" value="HTH_1"/>
    <property type="match status" value="1"/>
</dbReference>
<dbReference type="EMBL" id="BAABCN010000008">
    <property type="protein sequence ID" value="GAA3884358.1"/>
    <property type="molecule type" value="Genomic_DNA"/>
</dbReference>
<dbReference type="InterPro" id="IPR036388">
    <property type="entry name" value="WH-like_DNA-bd_sf"/>
</dbReference>
<evidence type="ECO:0000256" key="2">
    <source>
        <dbReference type="ARBA" id="ARBA00023015"/>
    </source>
</evidence>
<sequence length="307" mass="33220">MDMRQIRYFSVVVGSGSISKAARQLGMTQPPLSASIAQLEKEAGVRLLERTAQGVEPTPAGIYLAAAGDRMLREFAQITADLQSIGQGLLGQLNLAAVLPFSWAYLPPLLHSFSEIAPRVDVNLNDPAPDVVLDGLINGTLDIGIMATSDSDRLQTMYSAQLHVSRISEMPLAAILPPRFASLPGPIDLRDLAGERWMLPSQTPRFLGLPDLVQELWFENGMTPPTLKLIPNLQTALPLIAADMGVSVMPEAVAEMAQTVVITRRIRQRVPPLQIAMVWSKTRQPTEVTERFLATAIAGTPSALGSL</sequence>
<comment type="caution">
    <text evidence="6">The sequence shown here is derived from an EMBL/GenBank/DDBJ whole genome shotgun (WGS) entry which is preliminary data.</text>
</comment>
<dbReference type="PANTHER" id="PTHR30346:SF0">
    <property type="entry name" value="HCA OPERON TRANSCRIPTIONAL ACTIVATOR HCAR"/>
    <property type="match status" value="1"/>
</dbReference>
<keyword evidence="2" id="KW-0805">Transcription regulation</keyword>
<dbReference type="InterPro" id="IPR036390">
    <property type="entry name" value="WH_DNA-bd_sf"/>
</dbReference>
<protein>
    <submittedName>
        <fullName evidence="6">LysR substrate-binding domain-containing protein</fullName>
    </submittedName>
</protein>
<keyword evidence="7" id="KW-1185">Reference proteome</keyword>
<evidence type="ECO:0000256" key="1">
    <source>
        <dbReference type="ARBA" id="ARBA00009437"/>
    </source>
</evidence>
<feature type="domain" description="HTH lysR-type" evidence="5">
    <location>
        <begin position="1"/>
        <end position="58"/>
    </location>
</feature>
<name>A0ABP7KSU4_9MICO</name>
<dbReference type="RefSeq" id="WP_345067831.1">
    <property type="nucleotide sequence ID" value="NZ_BAABCN010000008.1"/>
</dbReference>
<dbReference type="InterPro" id="IPR005119">
    <property type="entry name" value="LysR_subst-bd"/>
</dbReference>
<dbReference type="PANTHER" id="PTHR30346">
    <property type="entry name" value="TRANSCRIPTIONAL DUAL REGULATOR HCAR-RELATED"/>
    <property type="match status" value="1"/>
</dbReference>
<dbReference type="PROSITE" id="PS50931">
    <property type="entry name" value="HTH_LYSR"/>
    <property type="match status" value="1"/>
</dbReference>
<evidence type="ECO:0000313" key="7">
    <source>
        <dbReference type="Proteomes" id="UP001501803"/>
    </source>
</evidence>